<dbReference type="InterPro" id="IPR011006">
    <property type="entry name" value="CheY-like_superfamily"/>
</dbReference>
<dbReference type="PANTHER" id="PTHR44591">
    <property type="entry name" value="STRESS RESPONSE REGULATOR PROTEIN 1"/>
    <property type="match status" value="1"/>
</dbReference>
<dbReference type="SUPFAM" id="SSF52172">
    <property type="entry name" value="CheY-like"/>
    <property type="match status" value="1"/>
</dbReference>
<dbReference type="EMBL" id="CP012747">
    <property type="protein sequence ID" value="ALL68281.1"/>
    <property type="molecule type" value="Genomic_DNA"/>
</dbReference>
<proteinExistence type="predicted"/>
<evidence type="ECO:0000259" key="3">
    <source>
        <dbReference type="PROSITE" id="PS50110"/>
    </source>
</evidence>
<reference evidence="4 5" key="1">
    <citation type="journal article" date="2014" name="Genome Announc.">
        <title>Draft Genome Sequence of the Haloacid-Degrading Burkholderia caribensis Strain MBA4.</title>
        <authorList>
            <person name="Pan Y."/>
            <person name="Kong K.F."/>
            <person name="Tsang J.S."/>
        </authorList>
    </citation>
    <scope>NUCLEOTIDE SEQUENCE [LARGE SCALE GENOMIC DNA]</scope>
    <source>
        <strain evidence="4 5">MBA4</strain>
    </source>
</reference>
<dbReference type="Proteomes" id="UP000019146">
    <property type="component" value="Chromosome 2"/>
</dbReference>
<dbReference type="Gene3D" id="3.40.50.2300">
    <property type="match status" value="1"/>
</dbReference>
<name>A0A0P0RI60_9BURK</name>
<accession>A0A0P0RI60</accession>
<dbReference type="InterPro" id="IPR050595">
    <property type="entry name" value="Bact_response_regulator"/>
</dbReference>
<dbReference type="AlphaFoldDB" id="A0A0P0RI60"/>
<feature type="domain" description="Response regulatory" evidence="3">
    <location>
        <begin position="1"/>
        <end position="69"/>
    </location>
</feature>
<evidence type="ECO:0000256" key="2">
    <source>
        <dbReference type="PROSITE-ProRule" id="PRU00169"/>
    </source>
</evidence>
<organism evidence="4 5">
    <name type="scientific">Paraburkholderia caribensis MBA4</name>
    <dbReference type="NCBI Taxonomy" id="1323664"/>
    <lineage>
        <taxon>Bacteria</taxon>
        <taxon>Pseudomonadati</taxon>
        <taxon>Pseudomonadota</taxon>
        <taxon>Betaproteobacteria</taxon>
        <taxon>Burkholderiales</taxon>
        <taxon>Burkholderiaceae</taxon>
        <taxon>Paraburkholderia</taxon>
    </lineage>
</organism>
<evidence type="ECO:0000313" key="4">
    <source>
        <dbReference type="EMBL" id="ALL68281.1"/>
    </source>
</evidence>
<dbReference type="InterPro" id="IPR001789">
    <property type="entry name" value="Sig_transdc_resp-reg_receiver"/>
</dbReference>
<evidence type="ECO:0000313" key="5">
    <source>
        <dbReference type="Proteomes" id="UP000019146"/>
    </source>
</evidence>
<dbReference type="KEGG" id="bcai:K788_00003475"/>
<dbReference type="PANTHER" id="PTHR44591:SF25">
    <property type="entry name" value="CHEMOTAXIS TWO-COMPONENT RESPONSE REGULATOR"/>
    <property type="match status" value="1"/>
</dbReference>
<dbReference type="PROSITE" id="PS50110">
    <property type="entry name" value="RESPONSE_REGULATORY"/>
    <property type="match status" value="1"/>
</dbReference>
<evidence type="ECO:0000256" key="1">
    <source>
        <dbReference type="ARBA" id="ARBA00022553"/>
    </source>
</evidence>
<dbReference type="GO" id="GO:0000160">
    <property type="term" value="P:phosphorelay signal transduction system"/>
    <property type="evidence" value="ECO:0007669"/>
    <property type="project" value="InterPro"/>
</dbReference>
<gene>
    <name evidence="4" type="ORF">K788_00003475</name>
</gene>
<dbReference type="Pfam" id="PF00072">
    <property type="entry name" value="Response_reg"/>
    <property type="match status" value="1"/>
</dbReference>
<keyword evidence="1 2" id="KW-0597">Phosphoprotein</keyword>
<dbReference type="CDD" id="cd00156">
    <property type="entry name" value="REC"/>
    <property type="match status" value="1"/>
</dbReference>
<protein>
    <submittedName>
        <fullName evidence="4">Response regulator receiver domain</fullName>
    </submittedName>
</protein>
<sequence>MICDVAMPHMDGIELYGLIRQIGYAPPIIFMTAFWSDSLKNKALANGAVMCLEKPVHPQVIENALKELLNLP</sequence>
<feature type="modified residue" description="4-aspartylphosphate" evidence="2">
    <location>
        <position position="4"/>
    </location>
</feature>